<evidence type="ECO:0000259" key="6">
    <source>
        <dbReference type="PROSITE" id="PS50054"/>
    </source>
</evidence>
<dbReference type="InterPro" id="IPR020422">
    <property type="entry name" value="TYR_PHOSPHATASE_DUAL_dom"/>
</dbReference>
<protein>
    <submittedName>
        <fullName evidence="8">Uncharacterized protein</fullName>
    </submittedName>
</protein>
<evidence type="ECO:0000313" key="9">
    <source>
        <dbReference type="Proteomes" id="UP000054166"/>
    </source>
</evidence>
<dbReference type="InterPro" id="IPR016130">
    <property type="entry name" value="Tyr_Pase_AS"/>
</dbReference>
<dbReference type="GO" id="GO:0007165">
    <property type="term" value="P:signal transduction"/>
    <property type="evidence" value="ECO:0007669"/>
    <property type="project" value="TreeGrafter"/>
</dbReference>
<dbReference type="Pfam" id="PF00782">
    <property type="entry name" value="DSPc"/>
    <property type="match status" value="1"/>
</dbReference>
<dbReference type="PROSITE" id="PS00383">
    <property type="entry name" value="TYR_PHOSPHATASE_1"/>
    <property type="match status" value="1"/>
</dbReference>
<organism evidence="8 9">
    <name type="scientific">Piloderma croceum (strain F 1598)</name>
    <dbReference type="NCBI Taxonomy" id="765440"/>
    <lineage>
        <taxon>Eukaryota</taxon>
        <taxon>Fungi</taxon>
        <taxon>Dikarya</taxon>
        <taxon>Basidiomycota</taxon>
        <taxon>Agaricomycotina</taxon>
        <taxon>Agaricomycetes</taxon>
        <taxon>Agaricomycetidae</taxon>
        <taxon>Atheliales</taxon>
        <taxon>Atheliaceae</taxon>
        <taxon>Piloderma</taxon>
    </lineage>
</organism>
<name>A0A0C3G2J8_PILCF</name>
<evidence type="ECO:0000256" key="5">
    <source>
        <dbReference type="ARBA" id="ARBA00048336"/>
    </source>
</evidence>
<dbReference type="SUPFAM" id="SSF52799">
    <property type="entry name" value="(Phosphotyrosine protein) phosphatases II"/>
    <property type="match status" value="1"/>
</dbReference>
<dbReference type="CDD" id="cd14498">
    <property type="entry name" value="DSP"/>
    <property type="match status" value="1"/>
</dbReference>
<dbReference type="InterPro" id="IPR000387">
    <property type="entry name" value="Tyr_Pase_dom"/>
</dbReference>
<proteinExistence type="inferred from homology"/>
<sequence length="233" mass="25775">MLAFPTQSQWQTAAIANLRSTTTYNDSDPKSRRTANLIVPRVYISDFFTARDETEMTKLGITHMISVMEHTPTAMPNVVRHLVPIADRWNANILKYLDGTTEFIRAALAENEDNKVLVHCFQGISRSATVVCAYVIAQAANGMTAAEAIDLVREKRNMICPNDGFRTQLAAYSNRFVGKRGKPTAEKADPATGRSFKISEGIAERIRRFKAGGGTSSQNVVQQVEVEEGFMKG</sequence>
<evidence type="ECO:0000259" key="7">
    <source>
        <dbReference type="PROSITE" id="PS50056"/>
    </source>
</evidence>
<evidence type="ECO:0000256" key="2">
    <source>
        <dbReference type="ARBA" id="ARBA00022801"/>
    </source>
</evidence>
<dbReference type="EMBL" id="KN832973">
    <property type="protein sequence ID" value="KIM90580.1"/>
    <property type="molecule type" value="Genomic_DNA"/>
</dbReference>
<dbReference type="InterPro" id="IPR000340">
    <property type="entry name" value="Dual-sp_phosphatase_cat-dom"/>
</dbReference>
<keyword evidence="3" id="KW-0904">Protein phosphatase</keyword>
<dbReference type="HOGENOM" id="CLU_027074_9_0_1"/>
<dbReference type="GO" id="GO:0004725">
    <property type="term" value="F:protein tyrosine phosphatase activity"/>
    <property type="evidence" value="ECO:0007669"/>
    <property type="project" value="TreeGrafter"/>
</dbReference>
<dbReference type="Proteomes" id="UP000054166">
    <property type="component" value="Unassembled WGS sequence"/>
</dbReference>
<evidence type="ECO:0000256" key="4">
    <source>
        <dbReference type="ARBA" id="ARBA00047761"/>
    </source>
</evidence>
<dbReference type="SMART" id="SM00195">
    <property type="entry name" value="DSPc"/>
    <property type="match status" value="1"/>
</dbReference>
<dbReference type="STRING" id="765440.A0A0C3G2J8"/>
<dbReference type="PANTHER" id="PTHR45948">
    <property type="entry name" value="DUAL SPECIFICITY PROTEIN PHOSPHATASE DDB_G0269404-RELATED"/>
    <property type="match status" value="1"/>
</dbReference>
<reference evidence="9" key="2">
    <citation type="submission" date="2015-01" db="EMBL/GenBank/DDBJ databases">
        <title>Evolutionary Origins and Diversification of the Mycorrhizal Mutualists.</title>
        <authorList>
            <consortium name="DOE Joint Genome Institute"/>
            <consortium name="Mycorrhizal Genomics Consortium"/>
            <person name="Kohler A."/>
            <person name="Kuo A."/>
            <person name="Nagy L.G."/>
            <person name="Floudas D."/>
            <person name="Copeland A."/>
            <person name="Barry K.W."/>
            <person name="Cichocki N."/>
            <person name="Veneault-Fourrey C."/>
            <person name="LaButti K."/>
            <person name="Lindquist E.A."/>
            <person name="Lipzen A."/>
            <person name="Lundell T."/>
            <person name="Morin E."/>
            <person name="Murat C."/>
            <person name="Riley R."/>
            <person name="Ohm R."/>
            <person name="Sun H."/>
            <person name="Tunlid A."/>
            <person name="Henrissat B."/>
            <person name="Grigoriev I.V."/>
            <person name="Hibbett D.S."/>
            <person name="Martin F."/>
        </authorList>
    </citation>
    <scope>NUCLEOTIDE SEQUENCE [LARGE SCALE GENOMIC DNA]</scope>
    <source>
        <strain evidence="9">F 1598</strain>
    </source>
</reference>
<evidence type="ECO:0000313" key="8">
    <source>
        <dbReference type="EMBL" id="KIM90580.1"/>
    </source>
</evidence>
<feature type="domain" description="Tyrosine-protein phosphatase" evidence="6">
    <location>
        <begin position="34"/>
        <end position="178"/>
    </location>
</feature>
<accession>A0A0C3G2J8</accession>
<dbReference type="InterPro" id="IPR029021">
    <property type="entry name" value="Prot-tyrosine_phosphatase-like"/>
</dbReference>
<dbReference type="OrthoDB" id="2017893at2759"/>
<dbReference type="GO" id="GO:0004722">
    <property type="term" value="F:protein serine/threonine phosphatase activity"/>
    <property type="evidence" value="ECO:0007669"/>
    <property type="project" value="UniProtKB-EC"/>
</dbReference>
<feature type="domain" description="Tyrosine specific protein phosphatases" evidence="7">
    <location>
        <begin position="94"/>
        <end position="156"/>
    </location>
</feature>
<comment type="similarity">
    <text evidence="1">Belongs to the protein-tyrosine phosphatase family. Non-receptor class dual specificity subfamily.</text>
</comment>
<keyword evidence="9" id="KW-1185">Reference proteome</keyword>
<dbReference type="AlphaFoldDB" id="A0A0C3G2J8"/>
<comment type="catalytic activity">
    <reaction evidence="5">
        <text>O-phospho-L-threonyl-[protein] + H2O = L-threonyl-[protein] + phosphate</text>
        <dbReference type="Rhea" id="RHEA:47004"/>
        <dbReference type="Rhea" id="RHEA-COMP:11060"/>
        <dbReference type="Rhea" id="RHEA-COMP:11605"/>
        <dbReference type="ChEBI" id="CHEBI:15377"/>
        <dbReference type="ChEBI" id="CHEBI:30013"/>
        <dbReference type="ChEBI" id="CHEBI:43474"/>
        <dbReference type="ChEBI" id="CHEBI:61977"/>
        <dbReference type="EC" id="3.1.3.16"/>
    </reaction>
</comment>
<dbReference type="PANTHER" id="PTHR45948:SF2">
    <property type="entry name" value="DUAL SPECIFICITY PROTEIN PHOSPHATASE"/>
    <property type="match status" value="1"/>
</dbReference>
<evidence type="ECO:0000256" key="3">
    <source>
        <dbReference type="ARBA" id="ARBA00022912"/>
    </source>
</evidence>
<gene>
    <name evidence="8" type="ORF">PILCRDRAFT_812339</name>
</gene>
<evidence type="ECO:0000256" key="1">
    <source>
        <dbReference type="ARBA" id="ARBA00008601"/>
    </source>
</evidence>
<dbReference type="GO" id="GO:0005829">
    <property type="term" value="C:cytosol"/>
    <property type="evidence" value="ECO:0007669"/>
    <property type="project" value="TreeGrafter"/>
</dbReference>
<dbReference type="PROSITE" id="PS50054">
    <property type="entry name" value="TYR_PHOSPHATASE_DUAL"/>
    <property type="match status" value="1"/>
</dbReference>
<keyword evidence="2" id="KW-0378">Hydrolase</keyword>
<dbReference type="PROSITE" id="PS50056">
    <property type="entry name" value="TYR_PHOSPHATASE_2"/>
    <property type="match status" value="1"/>
</dbReference>
<comment type="catalytic activity">
    <reaction evidence="4">
        <text>O-phospho-L-seryl-[protein] + H2O = L-seryl-[protein] + phosphate</text>
        <dbReference type="Rhea" id="RHEA:20629"/>
        <dbReference type="Rhea" id="RHEA-COMP:9863"/>
        <dbReference type="Rhea" id="RHEA-COMP:11604"/>
        <dbReference type="ChEBI" id="CHEBI:15377"/>
        <dbReference type="ChEBI" id="CHEBI:29999"/>
        <dbReference type="ChEBI" id="CHEBI:43474"/>
        <dbReference type="ChEBI" id="CHEBI:83421"/>
        <dbReference type="EC" id="3.1.3.16"/>
    </reaction>
</comment>
<reference evidence="8 9" key="1">
    <citation type="submission" date="2014-04" db="EMBL/GenBank/DDBJ databases">
        <authorList>
            <consortium name="DOE Joint Genome Institute"/>
            <person name="Kuo A."/>
            <person name="Tarkka M."/>
            <person name="Buscot F."/>
            <person name="Kohler A."/>
            <person name="Nagy L.G."/>
            <person name="Floudas D."/>
            <person name="Copeland A."/>
            <person name="Barry K.W."/>
            <person name="Cichocki N."/>
            <person name="Veneault-Fourrey C."/>
            <person name="LaButti K."/>
            <person name="Lindquist E.A."/>
            <person name="Lipzen A."/>
            <person name="Lundell T."/>
            <person name="Morin E."/>
            <person name="Murat C."/>
            <person name="Sun H."/>
            <person name="Tunlid A."/>
            <person name="Henrissat B."/>
            <person name="Grigoriev I.V."/>
            <person name="Hibbett D.S."/>
            <person name="Martin F."/>
            <person name="Nordberg H.P."/>
            <person name="Cantor M.N."/>
            <person name="Hua S.X."/>
        </authorList>
    </citation>
    <scope>NUCLEOTIDE SEQUENCE [LARGE SCALE GENOMIC DNA]</scope>
    <source>
        <strain evidence="8 9">F 1598</strain>
    </source>
</reference>
<dbReference type="InParanoid" id="A0A0C3G2J8"/>
<dbReference type="Gene3D" id="3.90.190.10">
    <property type="entry name" value="Protein tyrosine phosphatase superfamily"/>
    <property type="match status" value="1"/>
</dbReference>